<evidence type="ECO:0000256" key="2">
    <source>
        <dbReference type="SAM" id="MobiDB-lite"/>
    </source>
</evidence>
<dbReference type="InterPro" id="IPR006828">
    <property type="entry name" value="ASC_dom"/>
</dbReference>
<dbReference type="SMART" id="SM01010">
    <property type="entry name" value="AMPKBI"/>
    <property type="match status" value="1"/>
</dbReference>
<feature type="compositionally biased region" description="Basic and acidic residues" evidence="2">
    <location>
        <begin position="431"/>
        <end position="444"/>
    </location>
</feature>
<dbReference type="InterPro" id="IPR037256">
    <property type="entry name" value="ASC_dom_sf"/>
</dbReference>
<comment type="caution">
    <text evidence="4">The sequence shown here is derived from an EMBL/GenBank/DDBJ whole genome shotgun (WGS) entry which is preliminary data.</text>
</comment>
<feature type="region of interest" description="Disordered" evidence="2">
    <location>
        <begin position="424"/>
        <end position="518"/>
    </location>
</feature>
<dbReference type="Gene3D" id="2.60.40.10">
    <property type="entry name" value="Immunoglobulins"/>
    <property type="match status" value="1"/>
</dbReference>
<keyword evidence="5" id="KW-1185">Reference proteome</keyword>
<evidence type="ECO:0000313" key="5">
    <source>
        <dbReference type="Proteomes" id="UP001383192"/>
    </source>
</evidence>
<dbReference type="CDD" id="cd02859">
    <property type="entry name" value="E_set_AMPKbeta_like_N"/>
    <property type="match status" value="1"/>
</dbReference>
<feature type="region of interest" description="Disordered" evidence="2">
    <location>
        <begin position="1"/>
        <end position="170"/>
    </location>
</feature>
<dbReference type="Pfam" id="PF04739">
    <property type="entry name" value="AMPKBI"/>
    <property type="match status" value="1"/>
</dbReference>
<dbReference type="InterPro" id="IPR014756">
    <property type="entry name" value="Ig_E-set"/>
</dbReference>
<dbReference type="InterPro" id="IPR032640">
    <property type="entry name" value="AMPK1_CBM"/>
</dbReference>
<dbReference type="GO" id="GO:0005634">
    <property type="term" value="C:nucleus"/>
    <property type="evidence" value="ECO:0007669"/>
    <property type="project" value="TreeGrafter"/>
</dbReference>
<dbReference type="GO" id="GO:0007165">
    <property type="term" value="P:signal transduction"/>
    <property type="evidence" value="ECO:0007669"/>
    <property type="project" value="TreeGrafter"/>
</dbReference>
<dbReference type="GO" id="GO:0019901">
    <property type="term" value="F:protein kinase binding"/>
    <property type="evidence" value="ECO:0007669"/>
    <property type="project" value="TreeGrafter"/>
</dbReference>
<name>A0AAW0BH70_9AGAR</name>
<dbReference type="InterPro" id="IPR013783">
    <property type="entry name" value="Ig-like_fold"/>
</dbReference>
<feature type="compositionally biased region" description="Basic and acidic residues" evidence="2">
    <location>
        <begin position="451"/>
        <end position="463"/>
    </location>
</feature>
<dbReference type="Proteomes" id="UP001383192">
    <property type="component" value="Unassembled WGS sequence"/>
</dbReference>
<evidence type="ECO:0000313" key="4">
    <source>
        <dbReference type="EMBL" id="KAK7025471.1"/>
    </source>
</evidence>
<dbReference type="GO" id="GO:0005737">
    <property type="term" value="C:cytoplasm"/>
    <property type="evidence" value="ECO:0007669"/>
    <property type="project" value="TreeGrafter"/>
</dbReference>
<evidence type="ECO:0000259" key="3">
    <source>
        <dbReference type="SMART" id="SM01010"/>
    </source>
</evidence>
<gene>
    <name evidence="4" type="primary">GAL83_3</name>
    <name evidence="4" type="ORF">VNI00_016000</name>
</gene>
<dbReference type="Gene3D" id="6.20.250.60">
    <property type="match status" value="1"/>
</dbReference>
<comment type="similarity">
    <text evidence="1">Belongs to the 5'-AMP-activated protein kinase beta subunit family.</text>
</comment>
<feature type="region of interest" description="Disordered" evidence="2">
    <location>
        <begin position="281"/>
        <end position="323"/>
    </location>
</feature>
<dbReference type="PANTHER" id="PTHR10343:SF84">
    <property type="entry name" value="5'-AMP-ACTIVATED PROTEIN KINASE SUBUNIT BETA-1"/>
    <property type="match status" value="1"/>
</dbReference>
<feature type="compositionally biased region" description="Basic and acidic residues" evidence="2">
    <location>
        <begin position="27"/>
        <end position="36"/>
    </location>
</feature>
<feature type="domain" description="Association with the SNF1 complex (ASC)" evidence="3">
    <location>
        <begin position="337"/>
        <end position="566"/>
    </location>
</feature>
<dbReference type="Pfam" id="PF16561">
    <property type="entry name" value="AMPK1_CBM"/>
    <property type="match status" value="1"/>
</dbReference>
<dbReference type="SUPFAM" id="SSF160219">
    <property type="entry name" value="AMPKBI-like"/>
    <property type="match status" value="1"/>
</dbReference>
<feature type="compositionally biased region" description="Polar residues" evidence="2">
    <location>
        <begin position="117"/>
        <end position="153"/>
    </location>
</feature>
<feature type="compositionally biased region" description="Pro residues" evidence="2">
    <location>
        <begin position="506"/>
        <end position="517"/>
    </location>
</feature>
<dbReference type="InterPro" id="IPR050827">
    <property type="entry name" value="CRP1_MDG1_kinase"/>
</dbReference>
<reference evidence="4 5" key="1">
    <citation type="submission" date="2024-01" db="EMBL/GenBank/DDBJ databases">
        <title>A draft genome for a cacao thread blight-causing isolate of Paramarasmius palmivorus.</title>
        <authorList>
            <person name="Baruah I.K."/>
            <person name="Bukari Y."/>
            <person name="Amoako-Attah I."/>
            <person name="Meinhardt L.W."/>
            <person name="Bailey B.A."/>
            <person name="Cohen S.P."/>
        </authorList>
    </citation>
    <scope>NUCLEOTIDE SEQUENCE [LARGE SCALE GENOMIC DNA]</scope>
    <source>
        <strain evidence="4 5">GH-12</strain>
    </source>
</reference>
<protein>
    <submittedName>
        <fullName evidence="4">Galactose metabolism-related protein</fullName>
    </submittedName>
</protein>
<feature type="compositionally biased region" description="Polar residues" evidence="2">
    <location>
        <begin position="283"/>
        <end position="297"/>
    </location>
</feature>
<dbReference type="EMBL" id="JAYKXP010000114">
    <property type="protein sequence ID" value="KAK7025471.1"/>
    <property type="molecule type" value="Genomic_DNA"/>
</dbReference>
<dbReference type="AlphaFoldDB" id="A0AAW0BH70"/>
<feature type="compositionally biased region" description="Basic and acidic residues" evidence="2">
    <location>
        <begin position="155"/>
        <end position="164"/>
    </location>
</feature>
<dbReference type="GO" id="GO:0031588">
    <property type="term" value="C:nucleotide-activated protein kinase complex"/>
    <property type="evidence" value="ECO:0007669"/>
    <property type="project" value="TreeGrafter"/>
</dbReference>
<proteinExistence type="inferred from homology"/>
<feature type="compositionally biased region" description="Basic residues" evidence="2">
    <location>
        <begin position="37"/>
        <end position="51"/>
    </location>
</feature>
<dbReference type="SUPFAM" id="SSF81296">
    <property type="entry name" value="E set domains"/>
    <property type="match status" value="1"/>
</dbReference>
<feature type="compositionally biased region" description="Polar residues" evidence="2">
    <location>
        <begin position="65"/>
        <end position="76"/>
    </location>
</feature>
<evidence type="ECO:0000256" key="1">
    <source>
        <dbReference type="ARBA" id="ARBA00010926"/>
    </source>
</evidence>
<organism evidence="4 5">
    <name type="scientific">Paramarasmius palmivorus</name>
    <dbReference type="NCBI Taxonomy" id="297713"/>
    <lineage>
        <taxon>Eukaryota</taxon>
        <taxon>Fungi</taxon>
        <taxon>Dikarya</taxon>
        <taxon>Basidiomycota</taxon>
        <taxon>Agaricomycotina</taxon>
        <taxon>Agaricomycetes</taxon>
        <taxon>Agaricomycetidae</taxon>
        <taxon>Agaricales</taxon>
        <taxon>Marasmiineae</taxon>
        <taxon>Marasmiaceae</taxon>
        <taxon>Paramarasmius</taxon>
    </lineage>
</organism>
<dbReference type="PANTHER" id="PTHR10343">
    <property type="entry name" value="5'-AMP-ACTIVATED PROTEIN KINASE , BETA SUBUNIT"/>
    <property type="match status" value="1"/>
</dbReference>
<accession>A0AAW0BH70</accession>
<feature type="compositionally biased region" description="Low complexity" evidence="2">
    <location>
        <begin position="473"/>
        <end position="502"/>
    </location>
</feature>
<sequence length="584" mass="64317">MGNSSSTQNGGGGLRRFSSPNPNPKSYSDRERERTSHLHTPRPHRSLRAKKKSLELPDLAPLSLNPYQNSQPTTPYRSIPVPIPPQVRQGSLFWNEGQPVDPDYRSRKRTSNNSSRQPSTQSSFVSSQHTQSRPHSYRTQESPLTTPLLSSTEDGAARDEEKENVVNSGQYNPFTSLREALPVKKTISPAISGELVDKEVLEKKERESLDGDEVMVKISWHGGGTNVFLARQGDDEWRGRRRMDRESPDSNTFSTTIFLRSGTHHLRFLVDDQWRVADDLPTTVDQGSAPPTATSLSKIAAASPPSPPPQRQGYSFWTDDDDNDFAEKPNASVKFAPYTPQWTSEIPLELIEAAQQEEAFLAHQQSYQGYEQPGRGRTQHVNGFVPLPNIPPAPRLPRILDKLILNQPIKVGVSQGVALAGANLVPGTGKVGERERRRERDKRNLGMTTHAAEEREERERPERPLPVTTASGTDVSASRSSTDSAGPSGSSRPMSPPRVSLSERPMSPPRARGPPAIPTVVDNRTIADDTSVLPVPSHVVLHHLCTSAIKNGVLAVGETVRYRKKVRLIGLGNCSKTDLSASSI</sequence>